<dbReference type="GO" id="GO:0008270">
    <property type="term" value="F:zinc ion binding"/>
    <property type="evidence" value="ECO:0007669"/>
    <property type="project" value="UniProtKB-UniRule"/>
</dbReference>
<keyword evidence="1" id="KW-0695">RNA-directed DNA polymerase</keyword>
<reference evidence="1" key="1">
    <citation type="submission" date="2020-04" db="EMBL/GenBank/DDBJ databases">
        <authorList>
            <person name="Alioto T."/>
            <person name="Alioto T."/>
            <person name="Gomez Garrido J."/>
        </authorList>
    </citation>
    <scope>NUCLEOTIDE SEQUENCE</scope>
    <source>
        <strain evidence="1">A484AB</strain>
    </source>
</reference>
<dbReference type="GO" id="GO:0003964">
    <property type="term" value="F:RNA-directed DNA polymerase activity"/>
    <property type="evidence" value="ECO:0007669"/>
    <property type="project" value="UniProtKB-KW"/>
</dbReference>
<dbReference type="Proteomes" id="UP001152795">
    <property type="component" value="Unassembled WGS sequence"/>
</dbReference>
<protein>
    <submittedName>
        <fullName evidence="1">RNA-directed DNA polymerase from transposon BS</fullName>
    </submittedName>
</protein>
<dbReference type="SMART" id="SM00868">
    <property type="entry name" value="zf-AD"/>
    <property type="match status" value="1"/>
</dbReference>
<keyword evidence="1" id="KW-0808">Transferase</keyword>
<dbReference type="GO" id="GO:0005634">
    <property type="term" value="C:nucleus"/>
    <property type="evidence" value="ECO:0007669"/>
    <property type="project" value="InterPro"/>
</dbReference>
<dbReference type="SUPFAM" id="SSF57716">
    <property type="entry name" value="Glucocorticoid receptor-like (DNA-binding domain)"/>
    <property type="match status" value="1"/>
</dbReference>
<sequence>MAFIEGINTTPQKVYPKEQNLPSQGDQCRLCGNITDARYLTRVFSNSGIQKDWQRKVLQTCAIVIAETDYLPTVICRKCGNFVNKMWEFRQQIQGVQITLRQQFSVKRGIATSPAACKQPAKRNAFVSNDDNNTRRTLGFDKIDHLQDMQYRTQMNIDHSSKPQTPSVHYVSERTIIPSRQSHTEPQPSSVLPLHPSSVYVSHFNTYVTTPITSVQQAKLERASRTRIPSAVADIVTEACPSVEVAIKRNILHKCKVSSHALCKRSSHSSVLYASMEQYTIMKDFSIDLLWKEMITHHPFLIDVLNAMAGKEIDIKNATDELKVKYCFIYSIIMNIRWHELRFQRINTVLLIEGGCGKQVKLHSKGYIDFNLIKEVIGKIKKLRQKYKSVKDQKNKSVNSANPKKEWTFFQEIDKFMYTKHNINPPSLIDTSADSVETEHENVDDNFIDVLVEKYGQGEVSVRKCETCEFEQTVRTAGAHVNGDEGSVMVFTDDDEFICPNCMMNTPAEKDTCTVPANDDKIDEKEETYEEEGSLKQPSSVPKPIPKKRRKTNMEKSLETVFKQFKDCADEDFSRYQKLEQERVQTEQQFHMQRMALENERRKEEREHEMNMVRMLMGPQPLSSFTLPNIHSQYLIPSAVPNCDDASTSSHCSDIEDNKQVYYPL</sequence>
<evidence type="ECO:0000313" key="1">
    <source>
        <dbReference type="EMBL" id="CAB4021544.1"/>
    </source>
</evidence>
<accession>A0A6S7IQN1</accession>
<organism evidence="1 2">
    <name type="scientific">Paramuricea clavata</name>
    <name type="common">Red gorgonian</name>
    <name type="synonym">Violescent sea-whip</name>
    <dbReference type="NCBI Taxonomy" id="317549"/>
    <lineage>
        <taxon>Eukaryota</taxon>
        <taxon>Metazoa</taxon>
        <taxon>Cnidaria</taxon>
        <taxon>Anthozoa</taxon>
        <taxon>Octocorallia</taxon>
        <taxon>Malacalcyonacea</taxon>
        <taxon>Plexauridae</taxon>
        <taxon>Paramuricea</taxon>
    </lineage>
</organism>
<proteinExistence type="predicted"/>
<keyword evidence="1" id="KW-0548">Nucleotidyltransferase</keyword>
<comment type="caution">
    <text evidence="1">The sequence shown here is derived from an EMBL/GenBank/DDBJ whole genome shotgun (WGS) entry which is preliminary data.</text>
</comment>
<keyword evidence="2" id="KW-1185">Reference proteome</keyword>
<dbReference type="EMBL" id="CACRXK020011493">
    <property type="protein sequence ID" value="CAB4021544.1"/>
    <property type="molecule type" value="Genomic_DNA"/>
</dbReference>
<dbReference type="Gene3D" id="3.40.1800.20">
    <property type="match status" value="1"/>
</dbReference>
<dbReference type="OrthoDB" id="8060232at2759"/>
<dbReference type="PROSITE" id="PS51915">
    <property type="entry name" value="ZAD"/>
    <property type="match status" value="1"/>
</dbReference>
<dbReference type="Pfam" id="PF07776">
    <property type="entry name" value="zf-AD"/>
    <property type="match status" value="1"/>
</dbReference>
<gene>
    <name evidence="1" type="ORF">PACLA_8A027267</name>
</gene>
<evidence type="ECO:0000313" key="2">
    <source>
        <dbReference type="Proteomes" id="UP001152795"/>
    </source>
</evidence>
<dbReference type="AlphaFoldDB" id="A0A6S7IQN1"/>
<dbReference type="InterPro" id="IPR012934">
    <property type="entry name" value="Znf_AD"/>
</dbReference>
<name>A0A6S7IQN1_PARCT</name>